<proteinExistence type="predicted"/>
<sequence>MANGEYSKDSKVNFFCSEDHKDFEQYANVLMDEIRYHPSRRLALLPQNMDTDCPMYLYQQ</sequence>
<organism evidence="1 2">
    <name type="scientific">Microcystis aeruginosa 11-30S32</name>
    <dbReference type="NCBI Taxonomy" id="2358142"/>
    <lineage>
        <taxon>Bacteria</taxon>
        <taxon>Bacillati</taxon>
        <taxon>Cyanobacteriota</taxon>
        <taxon>Cyanophyceae</taxon>
        <taxon>Oscillatoriophycideae</taxon>
        <taxon>Chroococcales</taxon>
        <taxon>Microcystaceae</taxon>
        <taxon>Microcystis</taxon>
    </lineage>
</organism>
<name>A0A510PQF8_MICAE</name>
<evidence type="ECO:0000313" key="2">
    <source>
        <dbReference type="Proteomes" id="UP000321223"/>
    </source>
</evidence>
<comment type="caution">
    <text evidence="1">The sequence shown here is derived from an EMBL/GenBank/DDBJ whole genome shotgun (WGS) entry which is preliminary data.</text>
</comment>
<dbReference type="Proteomes" id="UP000321223">
    <property type="component" value="Unassembled WGS sequence"/>
</dbReference>
<gene>
    <name evidence="1" type="ORF">MAE30S32_45830</name>
</gene>
<dbReference type="EMBL" id="BHVU01000525">
    <property type="protein sequence ID" value="GCA95931.1"/>
    <property type="molecule type" value="Genomic_DNA"/>
</dbReference>
<dbReference type="AlphaFoldDB" id="A0A510PQF8"/>
<protein>
    <submittedName>
        <fullName evidence="1">Uncharacterized protein</fullName>
    </submittedName>
</protein>
<reference evidence="1 2" key="1">
    <citation type="journal article" date="2019" name="Appl. Environ. Microbiol.">
        <title>Co-occurrence of broad and narrow host-range viruses infecting the toxic bloom-forming cyanobacterium Microcystis aeruginosa.</title>
        <authorList>
            <person name="Morimoto D."/>
            <person name="Tominaga K."/>
            <person name="Nishimura Y."/>
            <person name="Yoshida N."/>
            <person name="Kimura S."/>
            <person name="Sako Y."/>
            <person name="Yoshida T."/>
        </authorList>
    </citation>
    <scope>NUCLEOTIDE SEQUENCE [LARGE SCALE GENOMIC DNA]</scope>
    <source>
        <strain evidence="1 2">11-30S32</strain>
    </source>
</reference>
<accession>A0A510PQF8</accession>
<evidence type="ECO:0000313" key="1">
    <source>
        <dbReference type="EMBL" id="GCA95931.1"/>
    </source>
</evidence>